<keyword evidence="2" id="KW-1185">Reference proteome</keyword>
<dbReference type="Gene3D" id="3.40.50.1820">
    <property type="entry name" value="alpha/beta hydrolase"/>
    <property type="match status" value="1"/>
</dbReference>
<comment type="caution">
    <text evidence="1">The sequence shown here is derived from an EMBL/GenBank/DDBJ whole genome shotgun (WGS) entry which is preliminary data.</text>
</comment>
<accession>A0AAD7MYP0</accession>
<protein>
    <submittedName>
        <fullName evidence="1">Uncharacterized protein</fullName>
    </submittedName>
</protein>
<dbReference type="AlphaFoldDB" id="A0AAD7MYP0"/>
<name>A0AAD7MYP0_9AGAR</name>
<dbReference type="Proteomes" id="UP001215598">
    <property type="component" value="Unassembled WGS sequence"/>
</dbReference>
<sequence>MSSLNITILGLSSLQDQIAEIARLYPSDPTHGSPFDIVTSNQLSPEYKHLAAFQGNLMFIGGRRYLLGHASRTQNTWGWLSKLGKNVSRLGRQISLTWGYGGRPTQPASGVLAWMLSAMNFINTLDPNLPAETSTAATKLPVLWPQWKTPSAGGPSSLLTLTDNNGTIITADNFRAEAIGFLSNLLLKEGQEK</sequence>
<organism evidence="1 2">
    <name type="scientific">Mycena metata</name>
    <dbReference type="NCBI Taxonomy" id="1033252"/>
    <lineage>
        <taxon>Eukaryota</taxon>
        <taxon>Fungi</taxon>
        <taxon>Dikarya</taxon>
        <taxon>Basidiomycota</taxon>
        <taxon>Agaricomycotina</taxon>
        <taxon>Agaricomycetes</taxon>
        <taxon>Agaricomycetidae</taxon>
        <taxon>Agaricales</taxon>
        <taxon>Marasmiineae</taxon>
        <taxon>Mycenaceae</taxon>
        <taxon>Mycena</taxon>
    </lineage>
</organism>
<gene>
    <name evidence="1" type="ORF">B0H16DRAFT_1729738</name>
</gene>
<dbReference type="EMBL" id="JARKIB010000110">
    <property type="protein sequence ID" value="KAJ7738766.1"/>
    <property type="molecule type" value="Genomic_DNA"/>
</dbReference>
<dbReference type="InterPro" id="IPR029058">
    <property type="entry name" value="AB_hydrolase_fold"/>
</dbReference>
<evidence type="ECO:0000313" key="1">
    <source>
        <dbReference type="EMBL" id="KAJ7738766.1"/>
    </source>
</evidence>
<reference evidence="1" key="1">
    <citation type="submission" date="2023-03" db="EMBL/GenBank/DDBJ databases">
        <title>Massive genome expansion in bonnet fungi (Mycena s.s.) driven by repeated elements and novel gene families across ecological guilds.</title>
        <authorList>
            <consortium name="Lawrence Berkeley National Laboratory"/>
            <person name="Harder C.B."/>
            <person name="Miyauchi S."/>
            <person name="Viragh M."/>
            <person name="Kuo A."/>
            <person name="Thoen E."/>
            <person name="Andreopoulos B."/>
            <person name="Lu D."/>
            <person name="Skrede I."/>
            <person name="Drula E."/>
            <person name="Henrissat B."/>
            <person name="Morin E."/>
            <person name="Kohler A."/>
            <person name="Barry K."/>
            <person name="LaButti K."/>
            <person name="Morin E."/>
            <person name="Salamov A."/>
            <person name="Lipzen A."/>
            <person name="Mereny Z."/>
            <person name="Hegedus B."/>
            <person name="Baldrian P."/>
            <person name="Stursova M."/>
            <person name="Weitz H."/>
            <person name="Taylor A."/>
            <person name="Grigoriev I.V."/>
            <person name="Nagy L.G."/>
            <person name="Martin F."/>
            <person name="Kauserud H."/>
        </authorList>
    </citation>
    <scope>NUCLEOTIDE SEQUENCE</scope>
    <source>
        <strain evidence="1">CBHHK182m</strain>
    </source>
</reference>
<proteinExistence type="predicted"/>
<evidence type="ECO:0000313" key="2">
    <source>
        <dbReference type="Proteomes" id="UP001215598"/>
    </source>
</evidence>